<dbReference type="EMBL" id="JBHULD010000018">
    <property type="protein sequence ID" value="MFD2556125.1"/>
    <property type="molecule type" value="Genomic_DNA"/>
</dbReference>
<accession>A0ABW5L6L4</accession>
<protein>
    <submittedName>
        <fullName evidence="4">FecR domain-containing protein</fullName>
    </submittedName>
</protein>
<reference evidence="5" key="1">
    <citation type="journal article" date="2019" name="Int. J. Syst. Evol. Microbiol.">
        <title>The Global Catalogue of Microorganisms (GCM) 10K type strain sequencing project: providing services to taxonomists for standard genome sequencing and annotation.</title>
        <authorList>
            <consortium name="The Broad Institute Genomics Platform"/>
            <consortium name="The Broad Institute Genome Sequencing Center for Infectious Disease"/>
            <person name="Wu L."/>
            <person name="Ma J."/>
        </authorList>
    </citation>
    <scope>NUCLEOTIDE SEQUENCE [LARGE SCALE GENOMIC DNA]</scope>
    <source>
        <strain evidence="5">KCTC 52298</strain>
    </source>
</reference>
<dbReference type="RefSeq" id="WP_210352798.1">
    <property type="nucleotide sequence ID" value="NZ_JAEQMU010000001.1"/>
</dbReference>
<proteinExistence type="predicted"/>
<feature type="transmembrane region" description="Helical" evidence="1">
    <location>
        <begin position="83"/>
        <end position="104"/>
    </location>
</feature>
<dbReference type="InterPro" id="IPR006860">
    <property type="entry name" value="FecR"/>
</dbReference>
<dbReference type="Gene3D" id="3.55.50.30">
    <property type="match status" value="1"/>
</dbReference>
<keyword evidence="1" id="KW-1133">Transmembrane helix</keyword>
<comment type="caution">
    <text evidence="4">The sequence shown here is derived from an EMBL/GenBank/DDBJ whole genome shotgun (WGS) entry which is preliminary data.</text>
</comment>
<dbReference type="Proteomes" id="UP001597440">
    <property type="component" value="Unassembled WGS sequence"/>
</dbReference>
<dbReference type="InterPro" id="IPR032508">
    <property type="entry name" value="FecR_C"/>
</dbReference>
<gene>
    <name evidence="4" type="ORF">ACFSQW_17155</name>
</gene>
<sequence length="388" mass="43320">MEKKHDAATLIAKYQNGTATAHERALVEAFMLIDLQEHPILPDEERITYHNRQIAQKLKEYIQFEENRPQKQRRSLRSVLQVPAVRVAAVLALVSGITVGTFLWKNDTPSPTLTPTSNETMTTVKPGGNKAYVTTADGQVIDLNESHNTIRVGEDIAYNDGTVVWSAQQATPASRNTLHTPKGGNYTVVLSDGTQVMLNASSKLSYPNRFDDTQRVVELDGEAFFQVQPALRQGKKIPFVVKTKSQEVEVLGTVFNIKDYNDEKAAKTTLVHGSVRVKLANQNISRLLSPGQEAIISGSTINRVAVDTSIALDWKNGLIHLNEENLASIMKKIERWYDVDVEFRDIDPQIRFGGSVSKYKNLSDVLHRLELTGDVKFISKGRRIIVTK</sequence>
<evidence type="ECO:0000259" key="2">
    <source>
        <dbReference type="Pfam" id="PF04773"/>
    </source>
</evidence>
<evidence type="ECO:0000313" key="5">
    <source>
        <dbReference type="Proteomes" id="UP001597440"/>
    </source>
</evidence>
<keyword evidence="5" id="KW-1185">Reference proteome</keyword>
<dbReference type="InterPro" id="IPR012373">
    <property type="entry name" value="Ferrdict_sens_TM"/>
</dbReference>
<feature type="domain" description="Protein FecR C-terminal" evidence="3">
    <location>
        <begin position="320"/>
        <end position="386"/>
    </location>
</feature>
<dbReference type="Pfam" id="PF16344">
    <property type="entry name" value="FecR_C"/>
    <property type="match status" value="1"/>
</dbReference>
<organism evidence="4 5">
    <name type="scientific">Sphingobacterium tabacisoli</name>
    <dbReference type="NCBI Taxonomy" id="2044855"/>
    <lineage>
        <taxon>Bacteria</taxon>
        <taxon>Pseudomonadati</taxon>
        <taxon>Bacteroidota</taxon>
        <taxon>Sphingobacteriia</taxon>
        <taxon>Sphingobacteriales</taxon>
        <taxon>Sphingobacteriaceae</taxon>
        <taxon>Sphingobacterium</taxon>
    </lineage>
</organism>
<name>A0ABW5L6L4_9SPHI</name>
<evidence type="ECO:0000256" key="1">
    <source>
        <dbReference type="SAM" id="Phobius"/>
    </source>
</evidence>
<keyword evidence="1" id="KW-0812">Transmembrane</keyword>
<evidence type="ECO:0000313" key="4">
    <source>
        <dbReference type="EMBL" id="MFD2556125.1"/>
    </source>
</evidence>
<feature type="domain" description="FecR protein" evidence="2">
    <location>
        <begin position="177"/>
        <end position="276"/>
    </location>
</feature>
<dbReference type="Pfam" id="PF04773">
    <property type="entry name" value="FecR"/>
    <property type="match status" value="1"/>
</dbReference>
<keyword evidence="1" id="KW-0472">Membrane</keyword>
<evidence type="ECO:0000259" key="3">
    <source>
        <dbReference type="Pfam" id="PF16344"/>
    </source>
</evidence>
<dbReference type="Gene3D" id="2.60.120.1440">
    <property type="match status" value="1"/>
</dbReference>
<dbReference type="PANTHER" id="PTHR30273:SF2">
    <property type="entry name" value="PROTEIN FECR"/>
    <property type="match status" value="1"/>
</dbReference>
<dbReference type="PANTHER" id="PTHR30273">
    <property type="entry name" value="PERIPLASMIC SIGNAL SENSOR AND SIGMA FACTOR ACTIVATOR FECR-RELATED"/>
    <property type="match status" value="1"/>
</dbReference>